<gene>
    <name evidence="3" type="ORF">GCM10007933_26340</name>
</gene>
<dbReference type="HAMAP" id="MF_00048">
    <property type="entry name" value="UPF0102"/>
    <property type="match status" value="1"/>
</dbReference>
<dbReference type="NCBIfam" id="TIGR00252">
    <property type="entry name" value="YraN family protein"/>
    <property type="match status" value="1"/>
</dbReference>
<name>A0ABQ6FE26_9RHOO</name>
<dbReference type="InterPro" id="IPR003509">
    <property type="entry name" value="UPF0102_YraN-like"/>
</dbReference>
<accession>A0ABQ6FE26</accession>
<dbReference type="PANTHER" id="PTHR34039">
    <property type="entry name" value="UPF0102 PROTEIN YRAN"/>
    <property type="match status" value="1"/>
</dbReference>
<dbReference type="InterPro" id="IPR011335">
    <property type="entry name" value="Restrct_endonuc-II-like"/>
</dbReference>
<dbReference type="RefSeq" id="WP_284188391.1">
    <property type="nucleotide sequence ID" value="NZ_BSPX01000040.1"/>
</dbReference>
<keyword evidence="4" id="KW-1185">Reference proteome</keyword>
<organism evidence="3 4">
    <name type="scientific">Zoogloea oryzae</name>
    <dbReference type="NCBI Taxonomy" id="310767"/>
    <lineage>
        <taxon>Bacteria</taxon>
        <taxon>Pseudomonadati</taxon>
        <taxon>Pseudomonadota</taxon>
        <taxon>Betaproteobacteria</taxon>
        <taxon>Rhodocyclales</taxon>
        <taxon>Zoogloeaceae</taxon>
        <taxon>Zoogloea</taxon>
    </lineage>
</organism>
<dbReference type="NCBIfam" id="NF009150">
    <property type="entry name" value="PRK12497.1-3"/>
    <property type="match status" value="1"/>
</dbReference>
<evidence type="ECO:0000256" key="1">
    <source>
        <dbReference type="ARBA" id="ARBA00006738"/>
    </source>
</evidence>
<comment type="caution">
    <text evidence="3">The sequence shown here is derived from an EMBL/GenBank/DDBJ whole genome shotgun (WGS) entry which is preliminary data.</text>
</comment>
<protein>
    <recommendedName>
        <fullName evidence="2">UPF0102 protein GCM10007933_26340</fullName>
    </recommendedName>
</protein>
<comment type="similarity">
    <text evidence="1 2">Belongs to the UPF0102 family.</text>
</comment>
<dbReference type="InterPro" id="IPR011856">
    <property type="entry name" value="tRNA_endonuc-like_dom_sf"/>
</dbReference>
<dbReference type="SUPFAM" id="SSF52980">
    <property type="entry name" value="Restriction endonuclease-like"/>
    <property type="match status" value="1"/>
</dbReference>
<evidence type="ECO:0000256" key="2">
    <source>
        <dbReference type="HAMAP-Rule" id="MF_00048"/>
    </source>
</evidence>
<dbReference type="Proteomes" id="UP001157167">
    <property type="component" value="Unassembled WGS sequence"/>
</dbReference>
<dbReference type="Gene3D" id="3.40.1350.10">
    <property type="match status" value="1"/>
</dbReference>
<dbReference type="EMBL" id="BSPX01000040">
    <property type="protein sequence ID" value="GLT23171.1"/>
    <property type="molecule type" value="Genomic_DNA"/>
</dbReference>
<dbReference type="PANTHER" id="PTHR34039:SF1">
    <property type="entry name" value="UPF0102 PROTEIN YRAN"/>
    <property type="match status" value="1"/>
</dbReference>
<evidence type="ECO:0000313" key="3">
    <source>
        <dbReference type="EMBL" id="GLT23171.1"/>
    </source>
</evidence>
<proteinExistence type="inferred from homology"/>
<dbReference type="Pfam" id="PF02021">
    <property type="entry name" value="UPF0102"/>
    <property type="match status" value="1"/>
</dbReference>
<evidence type="ECO:0000313" key="4">
    <source>
        <dbReference type="Proteomes" id="UP001157167"/>
    </source>
</evidence>
<reference evidence="4" key="1">
    <citation type="journal article" date="2019" name="Int. J. Syst. Evol. Microbiol.">
        <title>The Global Catalogue of Microorganisms (GCM) 10K type strain sequencing project: providing services to taxonomists for standard genome sequencing and annotation.</title>
        <authorList>
            <consortium name="The Broad Institute Genomics Platform"/>
            <consortium name="The Broad Institute Genome Sequencing Center for Infectious Disease"/>
            <person name="Wu L."/>
            <person name="Ma J."/>
        </authorList>
    </citation>
    <scope>NUCLEOTIDE SEQUENCE [LARGE SCALE GENOMIC DNA]</scope>
    <source>
        <strain evidence="4">NBRC 102407</strain>
    </source>
</reference>
<sequence>MQAAHLRDGAAAEALAARHLEQHGLTIIARNVRCRGGEVDLIADDGRSLVFVEVRLRKNGRFGGAAASITASKQQRVILAAQHWLAGDGRRHANRACRFDAILLDGLDAARIEWIRGAFDAS</sequence>